<keyword evidence="2" id="KW-1185">Reference proteome</keyword>
<evidence type="ECO:0000313" key="1">
    <source>
        <dbReference type="EMBL" id="MEL5995109.1"/>
    </source>
</evidence>
<proteinExistence type="predicted"/>
<evidence type="ECO:0000313" key="2">
    <source>
        <dbReference type="Proteomes" id="UP001479606"/>
    </source>
</evidence>
<dbReference type="RefSeq" id="WP_342298675.1">
    <property type="nucleotide sequence ID" value="NZ_JBCEVZ010000029.1"/>
</dbReference>
<sequence>MLYFSSPIRFLVMMSLVGVVGCSKKETPAAAPAPNTGSYVLDGSAKTCNAKVYIHPGTPSPLGSFDVLELQLLTIPVPQAGAETLLFNFVKQTGDPTSAYRLSRVILNNGAYPQSRWYSTNVNFTLADIPGGGFTGTFSALSSAGVPAAGDPSSAITTGIFTNVQP</sequence>
<dbReference type="EMBL" id="JBCEVZ010000029">
    <property type="protein sequence ID" value="MEL5995109.1"/>
    <property type="molecule type" value="Genomic_DNA"/>
</dbReference>
<organism evidence="1 2">
    <name type="scientific">Hymenobacter segetis</name>
    <dbReference type="NCBI Taxonomy" id="2025509"/>
    <lineage>
        <taxon>Bacteria</taxon>
        <taxon>Pseudomonadati</taxon>
        <taxon>Bacteroidota</taxon>
        <taxon>Cytophagia</taxon>
        <taxon>Cytophagales</taxon>
        <taxon>Hymenobacteraceae</taxon>
        <taxon>Hymenobacter</taxon>
    </lineage>
</organism>
<gene>
    <name evidence="1" type="ORF">AAFH49_12900</name>
</gene>
<name>A0ABU9LWJ4_9BACT</name>
<comment type="caution">
    <text evidence="1">The sequence shown here is derived from an EMBL/GenBank/DDBJ whole genome shotgun (WGS) entry which is preliminary data.</text>
</comment>
<reference evidence="1 2" key="1">
    <citation type="journal article" date="2018" name="Arch. Microbiol.">
        <title>Hymenobacter segetis sp. nov., isolated from soil.</title>
        <authorList>
            <person name="Ten L.N."/>
            <person name="Lim S.J."/>
            <person name="Kim B.O."/>
            <person name="Kang I.K."/>
            <person name="Jung H.Y."/>
        </authorList>
    </citation>
    <scope>NUCLEOTIDE SEQUENCE [LARGE SCALE GENOMIC DNA]</scope>
    <source>
        <strain evidence="1 2">S7-3-11</strain>
    </source>
</reference>
<evidence type="ECO:0008006" key="3">
    <source>
        <dbReference type="Google" id="ProtNLM"/>
    </source>
</evidence>
<dbReference type="Proteomes" id="UP001479606">
    <property type="component" value="Unassembled WGS sequence"/>
</dbReference>
<accession>A0ABU9LWJ4</accession>
<protein>
    <recommendedName>
        <fullName evidence="3">Lipoprotein</fullName>
    </recommendedName>
</protein>